<keyword evidence="2" id="KW-1133">Transmembrane helix</keyword>
<gene>
    <name evidence="4" type="ORF">COHA_001946</name>
</gene>
<evidence type="ECO:0000313" key="4">
    <source>
        <dbReference type="EMBL" id="KAI7844487.1"/>
    </source>
</evidence>
<proteinExistence type="predicted"/>
<keyword evidence="5" id="KW-1185">Reference proteome</keyword>
<sequence length="270" mass="28627">MVPMSLVPLVPQLLLLMYSVGMVRSNPSLCSATLTTHPLSQQRIRGLHDLLHLAGMLLPGGIGQATSHLQQHSTELDCQSFLSFFFILIGIVLPLVVLVWTEPPASLKAWEERRRRAIGCRDNGSNTSATGSSSRVGGSGSSGAGSSAADGSRGTSNSGSGGDGSSQKQPGLWGGACAAAGHAVLVLEAAMRELCGRSWMAPWAPTQPQHAQHAQQAAAAVPGRRIDRQLSADLELRWSMAGWQRGMAWWLLISLIWGACRLHHSLSLAA</sequence>
<reference evidence="4" key="1">
    <citation type="submission" date="2020-11" db="EMBL/GenBank/DDBJ databases">
        <title>Chlorella ohadii genome sequencing and assembly.</title>
        <authorList>
            <person name="Murik O."/>
            <person name="Treves H."/>
            <person name="Kedem I."/>
            <person name="Shotland Y."/>
            <person name="Kaplan A."/>
        </authorList>
    </citation>
    <scope>NUCLEOTIDE SEQUENCE</scope>
    <source>
        <strain evidence="4">1</strain>
    </source>
</reference>
<organism evidence="4 5">
    <name type="scientific">Chlorella ohadii</name>
    <dbReference type="NCBI Taxonomy" id="2649997"/>
    <lineage>
        <taxon>Eukaryota</taxon>
        <taxon>Viridiplantae</taxon>
        <taxon>Chlorophyta</taxon>
        <taxon>core chlorophytes</taxon>
        <taxon>Trebouxiophyceae</taxon>
        <taxon>Chlorellales</taxon>
        <taxon>Chlorellaceae</taxon>
        <taxon>Chlorella clade</taxon>
        <taxon>Chlorella</taxon>
    </lineage>
</organism>
<feature type="region of interest" description="Disordered" evidence="1">
    <location>
        <begin position="120"/>
        <end position="168"/>
    </location>
</feature>
<evidence type="ECO:0000256" key="3">
    <source>
        <dbReference type="SAM" id="SignalP"/>
    </source>
</evidence>
<evidence type="ECO:0000313" key="5">
    <source>
        <dbReference type="Proteomes" id="UP001205105"/>
    </source>
</evidence>
<dbReference type="EMBL" id="JADXDR010000028">
    <property type="protein sequence ID" value="KAI7844487.1"/>
    <property type="molecule type" value="Genomic_DNA"/>
</dbReference>
<name>A0AAD5DUA9_9CHLO</name>
<protein>
    <submittedName>
        <fullName evidence="4">Uncharacterized protein</fullName>
    </submittedName>
</protein>
<feature type="compositionally biased region" description="Low complexity" evidence="1">
    <location>
        <begin position="123"/>
        <end position="136"/>
    </location>
</feature>
<dbReference type="AlphaFoldDB" id="A0AAD5DUA9"/>
<keyword evidence="2" id="KW-0812">Transmembrane</keyword>
<keyword evidence="2" id="KW-0472">Membrane</keyword>
<accession>A0AAD5DUA9</accession>
<feature type="chain" id="PRO_5042059721" evidence="3">
    <location>
        <begin position="26"/>
        <end position="270"/>
    </location>
</feature>
<evidence type="ECO:0000256" key="1">
    <source>
        <dbReference type="SAM" id="MobiDB-lite"/>
    </source>
</evidence>
<feature type="signal peptide" evidence="3">
    <location>
        <begin position="1"/>
        <end position="25"/>
    </location>
</feature>
<comment type="caution">
    <text evidence="4">The sequence shown here is derived from an EMBL/GenBank/DDBJ whole genome shotgun (WGS) entry which is preliminary data.</text>
</comment>
<keyword evidence="3" id="KW-0732">Signal</keyword>
<dbReference type="Proteomes" id="UP001205105">
    <property type="component" value="Unassembled WGS sequence"/>
</dbReference>
<feature type="compositionally biased region" description="Low complexity" evidence="1">
    <location>
        <begin position="144"/>
        <end position="158"/>
    </location>
</feature>
<feature type="transmembrane region" description="Helical" evidence="2">
    <location>
        <begin position="81"/>
        <end position="100"/>
    </location>
</feature>
<evidence type="ECO:0000256" key="2">
    <source>
        <dbReference type="SAM" id="Phobius"/>
    </source>
</evidence>